<dbReference type="InterPro" id="IPR023210">
    <property type="entry name" value="NADP_OxRdtase_dom"/>
</dbReference>
<dbReference type="SUPFAM" id="SSF51430">
    <property type="entry name" value="NAD(P)-linked oxidoreductase"/>
    <property type="match status" value="1"/>
</dbReference>
<dbReference type="CDD" id="cd19092">
    <property type="entry name" value="AKR_BsYcsN_EcYdhF-like"/>
    <property type="match status" value="1"/>
</dbReference>
<accession>A0AA37V175</accession>
<dbReference type="Proteomes" id="UP001161325">
    <property type="component" value="Unassembled WGS sequence"/>
</dbReference>
<name>A0AA37V175_9BACT</name>
<comment type="caution">
    <text evidence="2">The sequence shown here is derived from an EMBL/GenBank/DDBJ whole genome shotgun (WGS) entry which is preliminary data.</text>
</comment>
<reference evidence="2" key="1">
    <citation type="submission" date="2022-08" db="EMBL/GenBank/DDBJ databases">
        <title>Draft genome sequencing of Roseisolibacter agri AW1220.</title>
        <authorList>
            <person name="Tobiishi Y."/>
            <person name="Tonouchi A."/>
        </authorList>
    </citation>
    <scope>NUCLEOTIDE SEQUENCE</scope>
    <source>
        <strain evidence="2">AW1220</strain>
    </source>
</reference>
<dbReference type="AlphaFoldDB" id="A0AA37V175"/>
<keyword evidence="3" id="KW-1185">Reference proteome</keyword>
<evidence type="ECO:0000313" key="3">
    <source>
        <dbReference type="Proteomes" id="UP001161325"/>
    </source>
</evidence>
<evidence type="ECO:0000259" key="1">
    <source>
        <dbReference type="Pfam" id="PF00248"/>
    </source>
</evidence>
<organism evidence="2 3">
    <name type="scientific">Roseisolibacter agri</name>
    <dbReference type="NCBI Taxonomy" id="2014610"/>
    <lineage>
        <taxon>Bacteria</taxon>
        <taxon>Pseudomonadati</taxon>
        <taxon>Gemmatimonadota</taxon>
        <taxon>Gemmatimonadia</taxon>
        <taxon>Gemmatimonadales</taxon>
        <taxon>Gemmatimonadaceae</taxon>
        <taxon>Roseisolibacter</taxon>
    </lineage>
</organism>
<dbReference type="GO" id="GO:0005829">
    <property type="term" value="C:cytosol"/>
    <property type="evidence" value="ECO:0007669"/>
    <property type="project" value="TreeGrafter"/>
</dbReference>
<dbReference type="InterPro" id="IPR036812">
    <property type="entry name" value="NAD(P)_OxRdtase_dom_sf"/>
</dbReference>
<dbReference type="PANTHER" id="PTHR43364:SF1">
    <property type="entry name" value="OXIDOREDUCTASE YDHF"/>
    <property type="match status" value="1"/>
</dbReference>
<feature type="domain" description="NADP-dependent oxidoreductase" evidence="1">
    <location>
        <begin position="23"/>
        <end position="295"/>
    </location>
</feature>
<dbReference type="RefSeq" id="WP_284350197.1">
    <property type="nucleotide sequence ID" value="NZ_BRXS01000003.1"/>
</dbReference>
<sequence length="305" mass="32954">MTTAVPHAPHVPLGADGPTLSAIVAGMWRMAAWQLDVAARVRWIEACVALGVTSFDHADIYGDYQVESLFGEALAAAPGLRDRIQLVTKCGIRLVSPHRPAHARKSYDTSPAHVLASVERSLRALRTDRIDLLLLHRPDPLMDPDALAETFRALRESGTVHHVGVSNHAPSQLALLHGRHPVVTNQVELSPLHLDPLHDGTLDQCLALGIRPMVWSPLAGGRLLTGDDARAVRVRATLESLGRTYGVSAATIAFAWILRHPSKPVPITGSRRIEAVREAVAALAVPLTAEEWYAVWEAGAGREVA</sequence>
<dbReference type="Pfam" id="PF00248">
    <property type="entry name" value="Aldo_ket_red"/>
    <property type="match status" value="1"/>
</dbReference>
<dbReference type="InterPro" id="IPR050523">
    <property type="entry name" value="AKR_Detox_Biosynth"/>
</dbReference>
<dbReference type="Gene3D" id="3.20.20.100">
    <property type="entry name" value="NADP-dependent oxidoreductase domain"/>
    <property type="match status" value="1"/>
</dbReference>
<evidence type="ECO:0000313" key="2">
    <source>
        <dbReference type="EMBL" id="GLC25735.1"/>
    </source>
</evidence>
<protein>
    <submittedName>
        <fullName evidence="2">Oxidoreductase</fullName>
    </submittedName>
</protein>
<dbReference type="PANTHER" id="PTHR43364">
    <property type="entry name" value="NADH-SPECIFIC METHYLGLYOXAL REDUCTASE-RELATED"/>
    <property type="match status" value="1"/>
</dbReference>
<proteinExistence type="predicted"/>
<gene>
    <name evidence="2" type="ORF">rosag_22480</name>
</gene>
<dbReference type="EMBL" id="BRXS01000003">
    <property type="protein sequence ID" value="GLC25735.1"/>
    <property type="molecule type" value="Genomic_DNA"/>
</dbReference>